<accession>A0A6J7WHW6</accession>
<proteinExistence type="predicted"/>
<evidence type="ECO:0000313" key="1">
    <source>
        <dbReference type="EMBL" id="CAB4127942.1"/>
    </source>
</evidence>
<organism evidence="2">
    <name type="scientific">uncultured Caudovirales phage</name>
    <dbReference type="NCBI Taxonomy" id="2100421"/>
    <lineage>
        <taxon>Viruses</taxon>
        <taxon>Duplodnaviria</taxon>
        <taxon>Heunggongvirae</taxon>
        <taxon>Uroviricota</taxon>
        <taxon>Caudoviricetes</taxon>
        <taxon>Peduoviridae</taxon>
        <taxon>Maltschvirus</taxon>
        <taxon>Maltschvirus maltsch</taxon>
    </lineage>
</organism>
<sequence>MAVKKEITELQMEQEVTSFASILAQQPKRKVKLYLAHDEFIRLSTLEKAGKPVNWPCQTVSINGYNFYIQLGKECEVPESVYEGLQNAHLV</sequence>
<evidence type="ECO:0000313" key="2">
    <source>
        <dbReference type="EMBL" id="CAB5216853.1"/>
    </source>
</evidence>
<name>A0A6J7WHW6_9CAUD</name>
<dbReference type="EMBL" id="LR798245">
    <property type="protein sequence ID" value="CAB5216853.1"/>
    <property type="molecule type" value="Genomic_DNA"/>
</dbReference>
<protein>
    <submittedName>
        <fullName evidence="2">Uncharacterized protein</fullName>
    </submittedName>
</protein>
<reference evidence="2" key="1">
    <citation type="submission" date="2020-05" db="EMBL/GenBank/DDBJ databases">
        <authorList>
            <person name="Chiriac C."/>
            <person name="Salcher M."/>
            <person name="Ghai R."/>
            <person name="Kavagutti S V."/>
        </authorList>
    </citation>
    <scope>NUCLEOTIDE SEQUENCE</scope>
</reference>
<gene>
    <name evidence="1" type="ORF">UFOVP103_6</name>
    <name evidence="2" type="ORF">UFOVP197_3</name>
</gene>
<dbReference type="EMBL" id="LR796223">
    <property type="protein sequence ID" value="CAB4127942.1"/>
    <property type="molecule type" value="Genomic_DNA"/>
</dbReference>